<organism evidence="3 4">
    <name type="scientific">Meripilus lineatus</name>
    <dbReference type="NCBI Taxonomy" id="2056292"/>
    <lineage>
        <taxon>Eukaryota</taxon>
        <taxon>Fungi</taxon>
        <taxon>Dikarya</taxon>
        <taxon>Basidiomycota</taxon>
        <taxon>Agaricomycotina</taxon>
        <taxon>Agaricomycetes</taxon>
        <taxon>Polyporales</taxon>
        <taxon>Meripilaceae</taxon>
        <taxon>Meripilus</taxon>
    </lineage>
</organism>
<feature type="compositionally biased region" description="Polar residues" evidence="1">
    <location>
        <begin position="116"/>
        <end position="157"/>
    </location>
</feature>
<feature type="signal peptide" evidence="2">
    <location>
        <begin position="1"/>
        <end position="23"/>
    </location>
</feature>
<accession>A0AAD5YI84</accession>
<gene>
    <name evidence="3" type="ORF">NLI96_g6326</name>
</gene>
<feature type="chain" id="PRO_5042286850" evidence="2">
    <location>
        <begin position="24"/>
        <end position="238"/>
    </location>
</feature>
<dbReference type="EMBL" id="JANAWD010000229">
    <property type="protein sequence ID" value="KAJ3483424.1"/>
    <property type="molecule type" value="Genomic_DNA"/>
</dbReference>
<evidence type="ECO:0000256" key="2">
    <source>
        <dbReference type="SAM" id="SignalP"/>
    </source>
</evidence>
<comment type="caution">
    <text evidence="3">The sequence shown here is derived from an EMBL/GenBank/DDBJ whole genome shotgun (WGS) entry which is preliminary data.</text>
</comment>
<feature type="compositionally biased region" description="Low complexity" evidence="1">
    <location>
        <begin position="201"/>
        <end position="211"/>
    </location>
</feature>
<proteinExistence type="predicted"/>
<protein>
    <submittedName>
        <fullName evidence="3">Uncharacterized protein</fullName>
    </submittedName>
</protein>
<keyword evidence="2" id="KW-0732">Signal</keyword>
<sequence>MRTPIVTVAVITAAVLSPTLSSATPIPGSHTSVAEGGPSFLEGRSLVGLGFNEILSRREPNRQNSYSSSGWTMNPKKFWKKAVGTYSTYVSHIYAKPDEPHPTFPPFSMTKRVDDGTTQGGNAHTGNSGNVFGGSVHNTDTTNNQNMPVLMNMNSNNAGRGGKSKAGCAASGKSSTKGIGGNASSGDSGEAYGGDVDGPPSGMVNVNSNNAGGAGDSETGCAVGGDSVDHSSQPGPGH</sequence>
<feature type="region of interest" description="Disordered" evidence="1">
    <location>
        <begin position="116"/>
        <end position="238"/>
    </location>
</feature>
<evidence type="ECO:0000256" key="1">
    <source>
        <dbReference type="SAM" id="MobiDB-lite"/>
    </source>
</evidence>
<dbReference type="Proteomes" id="UP001212997">
    <property type="component" value="Unassembled WGS sequence"/>
</dbReference>
<evidence type="ECO:0000313" key="4">
    <source>
        <dbReference type="Proteomes" id="UP001212997"/>
    </source>
</evidence>
<evidence type="ECO:0000313" key="3">
    <source>
        <dbReference type="EMBL" id="KAJ3483424.1"/>
    </source>
</evidence>
<name>A0AAD5YI84_9APHY</name>
<keyword evidence="4" id="KW-1185">Reference proteome</keyword>
<dbReference type="AlphaFoldDB" id="A0AAD5YI84"/>
<reference evidence="3" key="1">
    <citation type="submission" date="2022-07" db="EMBL/GenBank/DDBJ databases">
        <title>Genome Sequence of Physisporinus lineatus.</title>
        <authorList>
            <person name="Buettner E."/>
        </authorList>
    </citation>
    <scope>NUCLEOTIDE SEQUENCE</scope>
    <source>
        <strain evidence="3">VT162</strain>
    </source>
</reference>
<feature type="compositionally biased region" description="Low complexity" evidence="1">
    <location>
        <begin position="165"/>
        <end position="177"/>
    </location>
</feature>